<proteinExistence type="predicted"/>
<dbReference type="OrthoDB" id="9796672at2"/>
<keyword evidence="1" id="KW-0812">Transmembrane</keyword>
<dbReference type="KEGG" id="aep:AMC99_01618"/>
<reference evidence="2 3" key="1">
    <citation type="submission" date="2015-09" db="EMBL/GenBank/DDBJ databases">
        <title>Complete genome sequence of a benzo[a]pyrene-degrading bacterium Altererythrobacter epoxidivorans CGMCC 1.7731T.</title>
        <authorList>
            <person name="Li Z."/>
            <person name="Cheng H."/>
            <person name="Huo Y."/>
            <person name="Xu X."/>
        </authorList>
    </citation>
    <scope>NUCLEOTIDE SEQUENCE [LARGE SCALE GENOMIC DNA]</scope>
    <source>
        <strain evidence="2 3">CGMCC 1.7731</strain>
    </source>
</reference>
<dbReference type="AlphaFoldDB" id="A0A0M4LVM6"/>
<feature type="transmembrane region" description="Helical" evidence="1">
    <location>
        <begin position="6"/>
        <end position="23"/>
    </location>
</feature>
<keyword evidence="3" id="KW-1185">Reference proteome</keyword>
<keyword evidence="1" id="KW-0472">Membrane</keyword>
<feature type="transmembrane region" description="Helical" evidence="1">
    <location>
        <begin position="63"/>
        <end position="91"/>
    </location>
</feature>
<evidence type="ECO:0000313" key="2">
    <source>
        <dbReference type="EMBL" id="ALE16909.1"/>
    </source>
</evidence>
<evidence type="ECO:0000256" key="1">
    <source>
        <dbReference type="SAM" id="Phobius"/>
    </source>
</evidence>
<dbReference type="PATRIC" id="fig|361183.4.peg.1590"/>
<dbReference type="EMBL" id="CP012669">
    <property type="protein sequence ID" value="ALE16909.1"/>
    <property type="molecule type" value="Genomic_DNA"/>
</dbReference>
<dbReference type="RefSeq" id="WP_061925093.1">
    <property type="nucleotide sequence ID" value="NZ_CP012669.1"/>
</dbReference>
<evidence type="ECO:0000313" key="3">
    <source>
        <dbReference type="Proteomes" id="UP000057938"/>
    </source>
</evidence>
<organism evidence="2 3">
    <name type="scientific">Altererythrobacter epoxidivorans</name>
    <dbReference type="NCBI Taxonomy" id="361183"/>
    <lineage>
        <taxon>Bacteria</taxon>
        <taxon>Pseudomonadati</taxon>
        <taxon>Pseudomonadota</taxon>
        <taxon>Alphaproteobacteria</taxon>
        <taxon>Sphingomonadales</taxon>
        <taxon>Erythrobacteraceae</taxon>
        <taxon>Altererythrobacter</taxon>
    </lineage>
</organism>
<protein>
    <submittedName>
        <fullName evidence="2">Uncharacterized protein</fullName>
    </submittedName>
</protein>
<keyword evidence="1" id="KW-1133">Transmembrane helix</keyword>
<gene>
    <name evidence="2" type="ORF">AMC99_01618</name>
</gene>
<dbReference type="Proteomes" id="UP000057938">
    <property type="component" value="Chromosome"/>
</dbReference>
<accession>A0A0M4LVM6</accession>
<name>A0A0M4LVM6_9SPHN</name>
<feature type="transmembrane region" description="Helical" evidence="1">
    <location>
        <begin position="35"/>
        <end position="51"/>
    </location>
</feature>
<sequence>MTAQFWLLVFASLAIGYGAGWFTPRIRRLGRVARWIGFGLLPFWAYVAVMATSTPTGTLREDFAWFMVGLMMLSPVILPWIVGFVSATILLRRQSAEAGAHA</sequence>
<dbReference type="STRING" id="361183.AMC99_01618"/>